<keyword evidence="5 8" id="KW-0378">Hydrolase</keyword>
<dbReference type="GO" id="GO:0004521">
    <property type="term" value="F:RNA endonuclease activity"/>
    <property type="evidence" value="ECO:0007669"/>
    <property type="project" value="InterPro"/>
</dbReference>
<feature type="binding site" evidence="8">
    <location>
        <position position="8"/>
    </location>
    <ligand>
        <name>Mg(2+)</name>
        <dbReference type="ChEBI" id="CHEBI:18420"/>
        <note>catalytic</note>
    </ligand>
</feature>
<evidence type="ECO:0000256" key="3">
    <source>
        <dbReference type="ARBA" id="ARBA00022723"/>
    </source>
</evidence>
<dbReference type="InterPro" id="IPR019199">
    <property type="entry name" value="Virulence_VapD/CRISPR_Cas2"/>
</dbReference>
<evidence type="ECO:0000313" key="9">
    <source>
        <dbReference type="EMBL" id="HIQ30231.1"/>
    </source>
</evidence>
<evidence type="ECO:0000256" key="5">
    <source>
        <dbReference type="ARBA" id="ARBA00022801"/>
    </source>
</evidence>
<accession>A0A832ZXA6</accession>
<evidence type="ECO:0000256" key="8">
    <source>
        <dbReference type="HAMAP-Rule" id="MF_01471"/>
    </source>
</evidence>
<dbReference type="GO" id="GO:0046872">
    <property type="term" value="F:metal ion binding"/>
    <property type="evidence" value="ECO:0007669"/>
    <property type="project" value="UniProtKB-UniRule"/>
</dbReference>
<dbReference type="Pfam" id="PF09827">
    <property type="entry name" value="CRISPR_Cas2"/>
    <property type="match status" value="1"/>
</dbReference>
<dbReference type="CDD" id="cd09725">
    <property type="entry name" value="Cas2_I_II_III"/>
    <property type="match status" value="1"/>
</dbReference>
<proteinExistence type="inferred from homology"/>
<dbReference type="Proteomes" id="UP000608579">
    <property type="component" value="Unassembled WGS sequence"/>
</dbReference>
<keyword evidence="6 8" id="KW-0460">Magnesium</keyword>
<protein>
    <recommendedName>
        <fullName evidence="8">CRISPR-associated endoribonuclease Cas2</fullName>
        <ecNumber evidence="8">3.1.-.-</ecNumber>
    </recommendedName>
</protein>
<dbReference type="AlphaFoldDB" id="A0A832ZXA6"/>
<dbReference type="PANTHER" id="PTHR34405">
    <property type="entry name" value="CRISPR-ASSOCIATED ENDORIBONUCLEASE CAS2"/>
    <property type="match status" value="1"/>
</dbReference>
<dbReference type="HAMAP" id="MF_01471">
    <property type="entry name" value="Cas2"/>
    <property type="match status" value="1"/>
</dbReference>
<sequence>MLLLVIYDITDDELRGKVASFLRGKGLKRIQKSAFLGDLTEGERVNVEAGLRILVKGRERVNIQIFPLTPASYNRRSVIGVEINYDEEGYLV</sequence>
<keyword evidence="4 8" id="KW-0255">Endonuclease</keyword>
<comment type="caution">
    <text evidence="9">The sequence shown here is derived from an EMBL/GenBank/DDBJ whole genome shotgun (WGS) entry which is preliminary data.</text>
</comment>
<evidence type="ECO:0000256" key="2">
    <source>
        <dbReference type="ARBA" id="ARBA00022722"/>
    </source>
</evidence>
<name>A0A832ZXA6_CALS0</name>
<comment type="similarity">
    <text evidence="8">Belongs to the CRISPR-associated endoribonuclease Cas2 protein family.</text>
</comment>
<comment type="cofactor">
    <cofactor evidence="1 8">
        <name>Mg(2+)</name>
        <dbReference type="ChEBI" id="CHEBI:18420"/>
    </cofactor>
</comment>
<comment type="function">
    <text evidence="8">CRISPR (clustered regularly interspaced short palindromic repeat), is an adaptive immune system that provides protection against mobile genetic elements (viruses, transposable elements and conjugative plasmids). CRISPR clusters contain sequences complementary to antecedent mobile elements and target invading nucleic acids. CRISPR clusters are transcribed and processed into CRISPR RNA (crRNA). Functions as a ssRNA-specific endoribonuclease. Involved in the integration of spacer DNA into the CRISPR cassette.</text>
</comment>
<keyword evidence="3 8" id="KW-0479">Metal-binding</keyword>
<reference evidence="9" key="1">
    <citation type="journal article" date="2020" name="ISME J.">
        <title>Gammaproteobacteria mediating utilization of methyl-, sulfur- and petroleum organic compounds in deep ocean hydrothermal plumes.</title>
        <authorList>
            <person name="Zhou Z."/>
            <person name="Liu Y."/>
            <person name="Pan J."/>
            <person name="Cron B.R."/>
            <person name="Toner B.M."/>
            <person name="Anantharaman K."/>
            <person name="Breier J.A."/>
            <person name="Dick G.J."/>
            <person name="Li M."/>
        </authorList>
    </citation>
    <scope>NUCLEOTIDE SEQUENCE</scope>
    <source>
        <strain evidence="9">SZUA-1515</strain>
    </source>
</reference>
<keyword evidence="2 8" id="KW-0540">Nuclease</keyword>
<evidence type="ECO:0000256" key="4">
    <source>
        <dbReference type="ARBA" id="ARBA00022759"/>
    </source>
</evidence>
<dbReference type="GO" id="GO:0043571">
    <property type="term" value="P:maintenance of CRISPR repeat elements"/>
    <property type="evidence" value="ECO:0007669"/>
    <property type="project" value="UniProtKB-UniRule"/>
</dbReference>
<dbReference type="GO" id="GO:0051607">
    <property type="term" value="P:defense response to virus"/>
    <property type="evidence" value="ECO:0007669"/>
    <property type="project" value="UniProtKB-UniRule"/>
</dbReference>
<evidence type="ECO:0000256" key="7">
    <source>
        <dbReference type="ARBA" id="ARBA00023118"/>
    </source>
</evidence>
<gene>
    <name evidence="8 9" type="primary">cas2</name>
    <name evidence="9" type="ORF">EYH45_06680</name>
</gene>
<dbReference type="GO" id="GO:0016787">
    <property type="term" value="F:hydrolase activity"/>
    <property type="evidence" value="ECO:0007669"/>
    <property type="project" value="UniProtKB-KW"/>
</dbReference>
<dbReference type="EMBL" id="DQVM01000127">
    <property type="protein sequence ID" value="HIQ30231.1"/>
    <property type="molecule type" value="Genomic_DNA"/>
</dbReference>
<dbReference type="EC" id="3.1.-.-" evidence="8"/>
<dbReference type="InterPro" id="IPR021127">
    <property type="entry name" value="CRISPR_associated_Cas2"/>
</dbReference>
<organism evidence="9 10">
    <name type="scientific">Caldiarchaeum subterraneum</name>
    <dbReference type="NCBI Taxonomy" id="311458"/>
    <lineage>
        <taxon>Archaea</taxon>
        <taxon>Nitrososphaerota</taxon>
        <taxon>Candidatus Caldarchaeales</taxon>
        <taxon>Candidatus Caldarchaeaceae</taxon>
        <taxon>Candidatus Caldarchaeum</taxon>
    </lineage>
</organism>
<comment type="subunit">
    <text evidence="8">Homodimer, forms a heterotetramer with a Cas1 homodimer.</text>
</comment>
<evidence type="ECO:0000256" key="6">
    <source>
        <dbReference type="ARBA" id="ARBA00022842"/>
    </source>
</evidence>
<keyword evidence="7 8" id="KW-0051">Antiviral defense</keyword>
<evidence type="ECO:0000256" key="1">
    <source>
        <dbReference type="ARBA" id="ARBA00001946"/>
    </source>
</evidence>
<dbReference type="Gene3D" id="3.30.70.240">
    <property type="match status" value="1"/>
</dbReference>
<dbReference type="PANTHER" id="PTHR34405:SF3">
    <property type="entry name" value="CRISPR-ASSOCIATED ENDORIBONUCLEASE CAS2 3"/>
    <property type="match status" value="1"/>
</dbReference>
<dbReference type="NCBIfam" id="TIGR01573">
    <property type="entry name" value="cas2"/>
    <property type="match status" value="1"/>
</dbReference>
<dbReference type="SUPFAM" id="SSF143430">
    <property type="entry name" value="TTP0101/SSO1404-like"/>
    <property type="match status" value="1"/>
</dbReference>
<evidence type="ECO:0000313" key="10">
    <source>
        <dbReference type="Proteomes" id="UP000608579"/>
    </source>
</evidence>